<dbReference type="AlphaFoldDB" id="A0A7Y0L942"/>
<organism evidence="4 5">
    <name type="scientific">Thalassotalea algicola</name>
    <dbReference type="NCBI Taxonomy" id="2716224"/>
    <lineage>
        <taxon>Bacteria</taxon>
        <taxon>Pseudomonadati</taxon>
        <taxon>Pseudomonadota</taxon>
        <taxon>Gammaproteobacteria</taxon>
        <taxon>Alteromonadales</taxon>
        <taxon>Colwelliaceae</taxon>
        <taxon>Thalassotalea</taxon>
    </lineage>
</organism>
<keyword evidence="2" id="KW-0378">Hydrolase</keyword>
<keyword evidence="5" id="KW-1185">Reference proteome</keyword>
<dbReference type="InterPro" id="IPR006683">
    <property type="entry name" value="Thioestr_dom"/>
</dbReference>
<dbReference type="CDD" id="cd03443">
    <property type="entry name" value="PaaI_thioesterase"/>
    <property type="match status" value="1"/>
</dbReference>
<name>A0A7Y0L942_9GAMM</name>
<evidence type="ECO:0000259" key="3">
    <source>
        <dbReference type="Pfam" id="PF03061"/>
    </source>
</evidence>
<sequence>MNNQYLIDAGFEVCQKQEGFSELSGPFYEKKQGGYWLRALVIEAKHLNPEGVVHGGVLLSMTDYIVYRAIGDEITHDIQFATINLNTQFLAAAKLGDVIYGKGKITRKTHSVIFAEGELYTNERPIMSGTGIWKIIGR</sequence>
<dbReference type="InterPro" id="IPR029069">
    <property type="entry name" value="HotDog_dom_sf"/>
</dbReference>
<reference evidence="4 5" key="1">
    <citation type="submission" date="2020-04" db="EMBL/GenBank/DDBJ databases">
        <title>Thalassotalea sp. M1531, isolated from the surface of marine red alga.</title>
        <authorList>
            <person name="Pang L."/>
            <person name="Lu D.-C."/>
        </authorList>
    </citation>
    <scope>NUCLEOTIDE SEQUENCE [LARGE SCALE GENOMIC DNA]</scope>
    <source>
        <strain evidence="4 5">M1531</strain>
    </source>
</reference>
<dbReference type="EMBL" id="JABBXH010000001">
    <property type="protein sequence ID" value="NMP30116.1"/>
    <property type="molecule type" value="Genomic_DNA"/>
</dbReference>
<feature type="domain" description="Thioesterase" evidence="3">
    <location>
        <begin position="51"/>
        <end position="123"/>
    </location>
</feature>
<evidence type="ECO:0000256" key="1">
    <source>
        <dbReference type="ARBA" id="ARBA00008324"/>
    </source>
</evidence>
<proteinExistence type="inferred from homology"/>
<evidence type="ECO:0000313" key="4">
    <source>
        <dbReference type="EMBL" id="NMP30116.1"/>
    </source>
</evidence>
<gene>
    <name evidence="4" type="ORF">HII17_00955</name>
</gene>
<dbReference type="Proteomes" id="UP000568664">
    <property type="component" value="Unassembled WGS sequence"/>
</dbReference>
<accession>A0A7Y0L942</accession>
<dbReference type="Pfam" id="PF03061">
    <property type="entry name" value="4HBT"/>
    <property type="match status" value="1"/>
</dbReference>
<comment type="caution">
    <text evidence="4">The sequence shown here is derived from an EMBL/GenBank/DDBJ whole genome shotgun (WGS) entry which is preliminary data.</text>
</comment>
<evidence type="ECO:0000313" key="5">
    <source>
        <dbReference type="Proteomes" id="UP000568664"/>
    </source>
</evidence>
<protein>
    <submittedName>
        <fullName evidence="4">PaaI family thioesterase</fullName>
    </submittedName>
</protein>
<comment type="similarity">
    <text evidence="1">Belongs to the thioesterase PaaI family.</text>
</comment>
<evidence type="ECO:0000256" key="2">
    <source>
        <dbReference type="ARBA" id="ARBA00022801"/>
    </source>
</evidence>
<dbReference type="GO" id="GO:0047617">
    <property type="term" value="F:fatty acyl-CoA hydrolase activity"/>
    <property type="evidence" value="ECO:0007669"/>
    <property type="project" value="InterPro"/>
</dbReference>
<dbReference type="InterPro" id="IPR039298">
    <property type="entry name" value="ACOT13"/>
</dbReference>
<dbReference type="Gene3D" id="3.10.129.10">
    <property type="entry name" value="Hotdog Thioesterase"/>
    <property type="match status" value="1"/>
</dbReference>
<dbReference type="SUPFAM" id="SSF54637">
    <property type="entry name" value="Thioesterase/thiol ester dehydrase-isomerase"/>
    <property type="match status" value="1"/>
</dbReference>
<dbReference type="PANTHER" id="PTHR21660:SF1">
    <property type="entry name" value="ACYL-COENZYME A THIOESTERASE 13"/>
    <property type="match status" value="1"/>
</dbReference>
<dbReference type="RefSeq" id="WP_169073458.1">
    <property type="nucleotide sequence ID" value="NZ_JABBXH010000001.1"/>
</dbReference>
<dbReference type="PANTHER" id="PTHR21660">
    <property type="entry name" value="THIOESTERASE SUPERFAMILY MEMBER-RELATED"/>
    <property type="match status" value="1"/>
</dbReference>